<dbReference type="InterPro" id="IPR003593">
    <property type="entry name" value="AAA+_ATPase"/>
</dbReference>
<keyword evidence="3" id="KW-0812">Transmembrane</keyword>
<dbReference type="InterPro" id="IPR003959">
    <property type="entry name" value="ATPase_AAA_core"/>
</dbReference>
<comment type="similarity">
    <text evidence="2">Belongs to the AAA ATPase family. BCS1 subfamily.</text>
</comment>
<name>A0ABR0F535_ZASCE</name>
<dbReference type="Pfam" id="PF08740">
    <property type="entry name" value="BCS1_N"/>
    <property type="match status" value="1"/>
</dbReference>
<keyword evidence="6" id="KW-0378">Hydrolase</keyword>
<keyword evidence="10" id="KW-0472">Membrane</keyword>
<feature type="region of interest" description="Disordered" evidence="12">
    <location>
        <begin position="604"/>
        <end position="686"/>
    </location>
</feature>
<dbReference type="InterPro" id="IPR014851">
    <property type="entry name" value="BCS1_N"/>
</dbReference>
<feature type="compositionally biased region" description="Basic and acidic residues" evidence="12">
    <location>
        <begin position="617"/>
        <end position="632"/>
    </location>
</feature>
<feature type="compositionally biased region" description="Acidic residues" evidence="12">
    <location>
        <begin position="633"/>
        <end position="646"/>
    </location>
</feature>
<comment type="catalytic activity">
    <reaction evidence="11">
        <text>ATP + H2O = ADP + phosphate + H(+)</text>
        <dbReference type="Rhea" id="RHEA:13065"/>
        <dbReference type="ChEBI" id="CHEBI:15377"/>
        <dbReference type="ChEBI" id="CHEBI:15378"/>
        <dbReference type="ChEBI" id="CHEBI:30616"/>
        <dbReference type="ChEBI" id="CHEBI:43474"/>
        <dbReference type="ChEBI" id="CHEBI:456216"/>
    </reaction>
    <physiologicalReaction direction="left-to-right" evidence="11">
        <dbReference type="Rhea" id="RHEA:13066"/>
    </physiologicalReaction>
</comment>
<evidence type="ECO:0000256" key="4">
    <source>
        <dbReference type="ARBA" id="ARBA00022741"/>
    </source>
</evidence>
<comment type="subcellular location">
    <subcellularLocation>
        <location evidence="1">Mitochondrion inner membrane</location>
        <topology evidence="1">Single-pass membrane protein</topology>
    </subcellularLocation>
</comment>
<protein>
    <recommendedName>
        <fullName evidence="17">Mitochondrial chaperone BCS1</fullName>
    </recommendedName>
</protein>
<dbReference type="Gene3D" id="3.40.50.300">
    <property type="entry name" value="P-loop containing nucleotide triphosphate hydrolases"/>
    <property type="match status" value="1"/>
</dbReference>
<feature type="domain" description="AAA+ ATPase" evidence="13">
    <location>
        <begin position="322"/>
        <end position="465"/>
    </location>
</feature>
<dbReference type="Pfam" id="PF25426">
    <property type="entry name" value="AAA_lid_BCS1"/>
    <property type="match status" value="1"/>
</dbReference>
<evidence type="ECO:0000259" key="14">
    <source>
        <dbReference type="SMART" id="SM01024"/>
    </source>
</evidence>
<keyword evidence="8" id="KW-1133">Transmembrane helix</keyword>
<dbReference type="SUPFAM" id="SSF52540">
    <property type="entry name" value="P-loop containing nucleoside triphosphate hydrolases"/>
    <property type="match status" value="1"/>
</dbReference>
<evidence type="ECO:0000256" key="6">
    <source>
        <dbReference type="ARBA" id="ARBA00022801"/>
    </source>
</evidence>
<organism evidence="15 16">
    <name type="scientific">Zasmidium cellare</name>
    <name type="common">Wine cellar mold</name>
    <name type="synonym">Racodium cellare</name>
    <dbReference type="NCBI Taxonomy" id="395010"/>
    <lineage>
        <taxon>Eukaryota</taxon>
        <taxon>Fungi</taxon>
        <taxon>Dikarya</taxon>
        <taxon>Ascomycota</taxon>
        <taxon>Pezizomycotina</taxon>
        <taxon>Dothideomycetes</taxon>
        <taxon>Dothideomycetidae</taxon>
        <taxon>Mycosphaerellales</taxon>
        <taxon>Mycosphaerellaceae</taxon>
        <taxon>Zasmidium</taxon>
    </lineage>
</organism>
<evidence type="ECO:0008006" key="17">
    <source>
        <dbReference type="Google" id="ProtNLM"/>
    </source>
</evidence>
<dbReference type="EMBL" id="JAXOVC010000001">
    <property type="protein sequence ID" value="KAK4508163.1"/>
    <property type="molecule type" value="Genomic_DNA"/>
</dbReference>
<gene>
    <name evidence="15" type="ORF">PRZ48_001901</name>
</gene>
<keyword evidence="7" id="KW-0067">ATP-binding</keyword>
<evidence type="ECO:0000256" key="3">
    <source>
        <dbReference type="ARBA" id="ARBA00022692"/>
    </source>
</evidence>
<feature type="compositionally biased region" description="Acidic residues" evidence="12">
    <location>
        <begin position="652"/>
        <end position="664"/>
    </location>
</feature>
<evidence type="ECO:0000256" key="8">
    <source>
        <dbReference type="ARBA" id="ARBA00022989"/>
    </source>
</evidence>
<evidence type="ECO:0000256" key="7">
    <source>
        <dbReference type="ARBA" id="ARBA00022840"/>
    </source>
</evidence>
<dbReference type="SMART" id="SM01024">
    <property type="entry name" value="BCS1_N"/>
    <property type="match status" value="1"/>
</dbReference>
<dbReference type="PANTHER" id="PTHR23070">
    <property type="entry name" value="BCS1 AAA-TYPE ATPASE"/>
    <property type="match status" value="1"/>
</dbReference>
<evidence type="ECO:0000256" key="5">
    <source>
        <dbReference type="ARBA" id="ARBA00022792"/>
    </source>
</evidence>
<keyword evidence="4" id="KW-0547">Nucleotide-binding</keyword>
<evidence type="ECO:0000256" key="9">
    <source>
        <dbReference type="ARBA" id="ARBA00023128"/>
    </source>
</evidence>
<accession>A0ABR0F535</accession>
<dbReference type="InterPro" id="IPR050747">
    <property type="entry name" value="Mitochondrial_chaperone_BCS1"/>
</dbReference>
<keyword evidence="5" id="KW-0999">Mitochondrion inner membrane</keyword>
<keyword evidence="16" id="KW-1185">Reference proteome</keyword>
<keyword evidence="9" id="KW-0496">Mitochondrion</keyword>
<evidence type="ECO:0000256" key="12">
    <source>
        <dbReference type="SAM" id="MobiDB-lite"/>
    </source>
</evidence>
<feature type="compositionally biased region" description="Polar residues" evidence="12">
    <location>
        <begin position="675"/>
        <end position="686"/>
    </location>
</feature>
<reference evidence="15 16" key="1">
    <citation type="journal article" date="2023" name="G3 (Bethesda)">
        <title>A chromosome-level genome assembly of Zasmidium syzygii isolated from banana leaves.</title>
        <authorList>
            <person name="van Westerhoven A.C."/>
            <person name="Mehrabi R."/>
            <person name="Talebi R."/>
            <person name="Steentjes M.B.F."/>
            <person name="Corcolon B."/>
            <person name="Chong P.A."/>
            <person name="Kema G.H.J."/>
            <person name="Seidl M.F."/>
        </authorList>
    </citation>
    <scope>NUCLEOTIDE SEQUENCE [LARGE SCALE GENOMIC DNA]</scope>
    <source>
        <strain evidence="15 16">P124</strain>
    </source>
</reference>
<feature type="domain" description="BCS1 N-terminal" evidence="14">
    <location>
        <begin position="83"/>
        <end position="289"/>
    </location>
</feature>
<evidence type="ECO:0000313" key="15">
    <source>
        <dbReference type="EMBL" id="KAK4508163.1"/>
    </source>
</evidence>
<comment type="caution">
    <text evidence="15">The sequence shown here is derived from an EMBL/GenBank/DDBJ whole genome shotgun (WGS) entry which is preliminary data.</text>
</comment>
<evidence type="ECO:0000256" key="2">
    <source>
        <dbReference type="ARBA" id="ARBA00007448"/>
    </source>
</evidence>
<dbReference type="InterPro" id="IPR027417">
    <property type="entry name" value="P-loop_NTPase"/>
</dbReference>
<dbReference type="Proteomes" id="UP001305779">
    <property type="component" value="Unassembled WGS sequence"/>
</dbReference>
<sequence>MAHQLTSLQVQAMRPSLFSVATALRVGIGNRGDDIVDLTPQTACRNAIAAVRYASPLLEKGILITAPFAILGYGIYRYVWKGLDLGTVVAFIRSRFVASVTIPAKYVIHEQVMAWMSTNHVGEDTRCVTVHSNLAAAAALGAFNPNPYLPRGRHDSYDSYASDDPLGDQGKPKEPSLSYVPAVGSTAFSFNGHRLWIQRQSPTEHPILDSYGRPTKGKSQPRESDITISCYNIFGGVKPVQDFLEHVSSINEVKNESSVRIYRLSRHANEGETWDRRVITRPARKLDSVSMEESKKQDLIEDINTYLSPESKSWYANRGIPWRRGYLFYGPPGTGKTSFCTALAGHFGMPLYILSLSNSHITDVILEMCFDSLPIRCIVLIEDVDSAGIERAKKKKVKKSSKHPFMAVPPAPKGVSLAGLLNTIDGPVSHEGRVLVMTSNSPDNLDAAMLRPGRVDKKILFGNASHEVVEQLFLHIYAEAPGEKTEKSAAPEHDLPALARQFARSIPEDKLSPAEIQNYLLNKREDPMAAIDSAASWSESTLKTKSQGRNVEKFEGQVGVDADVTLQQSKADEALKPILANQVYHQDGAKSMYGAVGGTLPDKLTDSWSDLSPVGPLERKKSETEQEAKQGQDNEEDIRSEDDEKDSAETSETGDEEDSDEEADQERLRWKAASRNRQYGQYGPISSQFARQMAGNFPWQ</sequence>
<evidence type="ECO:0000256" key="10">
    <source>
        <dbReference type="ARBA" id="ARBA00023136"/>
    </source>
</evidence>
<dbReference type="InterPro" id="IPR057495">
    <property type="entry name" value="AAA_lid_BCS1"/>
</dbReference>
<dbReference type="SMART" id="SM00382">
    <property type="entry name" value="AAA"/>
    <property type="match status" value="1"/>
</dbReference>
<evidence type="ECO:0000256" key="1">
    <source>
        <dbReference type="ARBA" id="ARBA00004434"/>
    </source>
</evidence>
<evidence type="ECO:0000256" key="11">
    <source>
        <dbReference type="ARBA" id="ARBA00048778"/>
    </source>
</evidence>
<dbReference type="Pfam" id="PF00004">
    <property type="entry name" value="AAA"/>
    <property type="match status" value="1"/>
</dbReference>
<proteinExistence type="inferred from homology"/>
<evidence type="ECO:0000259" key="13">
    <source>
        <dbReference type="SMART" id="SM00382"/>
    </source>
</evidence>
<evidence type="ECO:0000313" key="16">
    <source>
        <dbReference type="Proteomes" id="UP001305779"/>
    </source>
</evidence>